<dbReference type="EMBL" id="MW749010">
    <property type="protein sequence ID" value="QYA57531.1"/>
    <property type="molecule type" value="Genomic_DNA"/>
</dbReference>
<sequence length="132" mass="15754">MRLLRRHTLTVRRRIDEGYYNEDGRWVSSDDYAEETIKGNLQPYVKGNIKNDMQLVLPNGVRTTDTMILYTTAELVICNDRNWTEADLVMVKGTEYEVYSVMDWTEQLAHTSHYEYLLIRRDKMNELRNNRD</sequence>
<keyword evidence="2" id="KW-1185">Reference proteome</keyword>
<name>A0AAE7W9H2_9CAUD</name>
<gene>
    <name evidence="1" type="ORF">SARAHDANIELLE_115</name>
</gene>
<evidence type="ECO:0008006" key="3">
    <source>
        <dbReference type="Google" id="ProtNLM"/>
    </source>
</evidence>
<protein>
    <recommendedName>
        <fullName evidence="3">Head-tail joining protein</fullName>
    </recommendedName>
</protein>
<organism evidence="1 2">
    <name type="scientific">Hafnia phage vB_HpaM_SarahDanielle</name>
    <dbReference type="NCBI Taxonomy" id="2836113"/>
    <lineage>
        <taxon>Viruses</taxon>
        <taxon>Duplodnaviria</taxon>
        <taxon>Heunggongvirae</taxon>
        <taxon>Uroviricota</taxon>
        <taxon>Caudoviricetes</taxon>
        <taxon>Andersonviridae</taxon>
        <taxon>Andersonviridae incertae sedis</taxon>
        <taxon>Daniellevirus</taxon>
        <taxon>Daniellevirus danielle</taxon>
    </lineage>
</organism>
<dbReference type="Proteomes" id="UP000827626">
    <property type="component" value="Segment"/>
</dbReference>
<evidence type="ECO:0000313" key="2">
    <source>
        <dbReference type="Proteomes" id="UP000827626"/>
    </source>
</evidence>
<proteinExistence type="predicted"/>
<accession>A0AAE7W9H2</accession>
<reference evidence="1" key="1">
    <citation type="submission" date="2021-03" db="EMBL/GenBank/DDBJ databases">
        <authorList>
            <person name="Thompson D.W."/>
            <person name="Brown H.M.F."/>
            <person name="Thompson S.D."/>
            <person name="Grose J.H."/>
        </authorList>
    </citation>
    <scope>NUCLEOTIDE SEQUENCE</scope>
</reference>
<evidence type="ECO:0000313" key="1">
    <source>
        <dbReference type="EMBL" id="QYA57531.1"/>
    </source>
</evidence>